<keyword evidence="3" id="KW-1185">Reference proteome</keyword>
<sequence length="241" mass="25148">MSVPAPAPAAAAAALQHWNRLIQLAVASSSYADCLRLYAGSLLASGLRGDASTFPSLAKSCAALRLSRLGARVHAARSSPSSPAASPAATPSSGPRSHGYWVKLGLDADLQSRNSVLTMLVRCAQPNLHECCFDVVNVAVEEWVCSSSGAMEGDHGKSKLVISVVYEALQTDASSISNKTSSHTGLSKSAFEHCCAEVADGILELGVVALKEQDSCAVNIQIEYQLSASFHVIVAAPVLNR</sequence>
<protein>
    <submittedName>
        <fullName evidence="2">Uncharacterized protein</fullName>
    </submittedName>
</protein>
<evidence type="ECO:0000256" key="1">
    <source>
        <dbReference type="SAM" id="MobiDB-lite"/>
    </source>
</evidence>
<feature type="region of interest" description="Disordered" evidence="1">
    <location>
        <begin position="77"/>
        <end position="96"/>
    </location>
</feature>
<proteinExistence type="predicted"/>
<evidence type="ECO:0000313" key="2">
    <source>
        <dbReference type="EMBL" id="GJN21035.1"/>
    </source>
</evidence>
<dbReference type="EMBL" id="BQKI01000075">
    <property type="protein sequence ID" value="GJN21035.1"/>
    <property type="molecule type" value="Genomic_DNA"/>
</dbReference>
<dbReference type="Proteomes" id="UP001054889">
    <property type="component" value="Unassembled WGS sequence"/>
</dbReference>
<organism evidence="2 3">
    <name type="scientific">Eleusine coracana subsp. coracana</name>
    <dbReference type="NCBI Taxonomy" id="191504"/>
    <lineage>
        <taxon>Eukaryota</taxon>
        <taxon>Viridiplantae</taxon>
        <taxon>Streptophyta</taxon>
        <taxon>Embryophyta</taxon>
        <taxon>Tracheophyta</taxon>
        <taxon>Spermatophyta</taxon>
        <taxon>Magnoliopsida</taxon>
        <taxon>Liliopsida</taxon>
        <taxon>Poales</taxon>
        <taxon>Poaceae</taxon>
        <taxon>PACMAD clade</taxon>
        <taxon>Chloridoideae</taxon>
        <taxon>Cynodonteae</taxon>
        <taxon>Eleusininae</taxon>
        <taxon>Eleusine</taxon>
    </lineage>
</organism>
<comment type="caution">
    <text evidence="2">The sequence shown here is derived from an EMBL/GenBank/DDBJ whole genome shotgun (WGS) entry which is preliminary data.</text>
</comment>
<name>A0AAV5EEF1_ELECO</name>
<evidence type="ECO:0000313" key="3">
    <source>
        <dbReference type="Proteomes" id="UP001054889"/>
    </source>
</evidence>
<gene>
    <name evidence="2" type="primary">gb08480</name>
    <name evidence="2" type="ORF">PR202_gb08480</name>
</gene>
<reference evidence="2" key="1">
    <citation type="journal article" date="2018" name="DNA Res.">
        <title>Multiple hybrid de novo genome assembly of finger millet, an orphan allotetraploid crop.</title>
        <authorList>
            <person name="Hatakeyama M."/>
            <person name="Aluri S."/>
            <person name="Balachadran M.T."/>
            <person name="Sivarajan S.R."/>
            <person name="Patrignani A."/>
            <person name="Gruter S."/>
            <person name="Poveda L."/>
            <person name="Shimizu-Inatsugi R."/>
            <person name="Baeten J."/>
            <person name="Francoijs K.J."/>
            <person name="Nataraja K.N."/>
            <person name="Reddy Y.A.N."/>
            <person name="Phadnis S."/>
            <person name="Ravikumar R.L."/>
            <person name="Schlapbach R."/>
            <person name="Sreeman S.M."/>
            <person name="Shimizu K.K."/>
        </authorList>
    </citation>
    <scope>NUCLEOTIDE SEQUENCE</scope>
</reference>
<reference evidence="2" key="2">
    <citation type="submission" date="2021-12" db="EMBL/GenBank/DDBJ databases">
        <title>Resequencing data analysis of finger millet.</title>
        <authorList>
            <person name="Hatakeyama M."/>
            <person name="Aluri S."/>
            <person name="Balachadran M.T."/>
            <person name="Sivarajan S.R."/>
            <person name="Poveda L."/>
            <person name="Shimizu-Inatsugi R."/>
            <person name="Schlapbach R."/>
            <person name="Sreeman S.M."/>
            <person name="Shimizu K.K."/>
        </authorList>
    </citation>
    <scope>NUCLEOTIDE SEQUENCE</scope>
</reference>
<accession>A0AAV5EEF1</accession>
<dbReference type="AlphaFoldDB" id="A0AAV5EEF1"/>